<dbReference type="SUPFAM" id="SSF54001">
    <property type="entry name" value="Cysteine proteinases"/>
    <property type="match status" value="1"/>
</dbReference>
<evidence type="ECO:0000313" key="3">
    <source>
        <dbReference type="RefSeq" id="XP_017785360.1"/>
    </source>
</evidence>
<dbReference type="PANTHER" id="PTHR40552">
    <property type="entry name" value="AT05186P-RELATED"/>
    <property type="match status" value="1"/>
</dbReference>
<dbReference type="GeneID" id="108568662"/>
<dbReference type="PANTHER" id="PTHR40552:SF6">
    <property type="entry name" value="FI09606P-RELATED"/>
    <property type="match status" value="1"/>
</dbReference>
<feature type="region of interest" description="Disordered" evidence="1">
    <location>
        <begin position="1461"/>
        <end position="1499"/>
    </location>
</feature>
<accession>A0ABM1NEW0</accession>
<protein>
    <submittedName>
        <fullName evidence="3">Uncharacterized protein LOC108568662</fullName>
    </submittedName>
</protein>
<evidence type="ECO:0000313" key="2">
    <source>
        <dbReference type="Proteomes" id="UP000695000"/>
    </source>
</evidence>
<name>A0ABM1NEW0_NICVS</name>
<keyword evidence="2" id="KW-1185">Reference proteome</keyword>
<gene>
    <name evidence="3" type="primary">LOC108568662</name>
</gene>
<dbReference type="InterPro" id="IPR038765">
    <property type="entry name" value="Papain-like_cys_pep_sf"/>
</dbReference>
<dbReference type="Proteomes" id="UP000695000">
    <property type="component" value="Unplaced"/>
</dbReference>
<proteinExistence type="predicted"/>
<feature type="compositionally biased region" description="Acidic residues" evidence="1">
    <location>
        <begin position="1468"/>
        <end position="1481"/>
    </location>
</feature>
<sequence length="1987" mass="228616">MGTQKKITNAFDIANTFDEQTGIQETFKTKYSFTELDKASEEHVCELKDDPVLPHNRDANKRLKIKVVEPPMKVELIEPSVSTRLQYGLPYLGAPGTKYYPPHLPGFRKMKVERERKLLEDKNFCHYGVVKVPSPTILSSITEKVEFTSPEVSRAKVVPERPSFVSPSATYPPPQTDSILAAHKPKSGVFINEEKEGSDDEDGEVKKKKKKKLAEQEQQLIQEQIMIEEEMNWFQSHGEGYVPSILMENKSTHMSDNVILGKYGEIISNASSATSVNDKDLLHFDDVSWCDLPVTSRLVQTIRDAHLEKAAKKFKKGSLENHSFTKIKQRTVDDFSYKATIGTLHQADISFLKISRDNQGICMPVAAFCYSQLFRPKLWNSRNVDEVVELGNNLFLESIGELHMGKDKKRISVEEIQKYMIIRDKKIKYEILDPEIKGLVRSMDKKIYNLTRGLTIFFLKFDACILRTEHSDCLIWRRRKSFYFFDGKARKANLYEDPNGKAVLANIPKLKGLISMLLNRTKLENCRFNICQIRLLKVCDKDEKEIVPYQKDLHTYVIINERKAVVQGTYELGDYCFGFTRNKQALAMSTVALVYSRLTPPSNWHKKTVDKILLIGDQLHNLCMEVECCCDLCLDHLPAVFTVGPYIIEVHIYTNRFADFMFKKGTCMFQEHLTSFFEKNSHAIVQIGKCYIAIWKQRDMFYLFDPYNRNKEGLKCRVGTAIVSMNKDLETLVETVLMNFENHEAVFYLHALKVLKINRDPDYNRIFPKTVPMHEIPLECFKKHKVRKSKKKAIEKPIHADCNQHALKKLLAGAPVHSSIIEIGSNIGSLNSYVLQPLEAKLKFLPKIQPRKSEDEIVVDLDSPSLSDTQIVPRKPSPDDEEEIDIDDLDAYALTEEEKELQDTGEGEGDIGRYIVRGLGEGEGEGGSDDGSRYAVMSQVTSGELDPCYTTHFINTDLTYCYKILPALELPIKTAEDREIVIDEDDQKEEYEKRRNYVQMGDDLQILHGKTNAINVAGSININLLVPYCCIMASAYALEVPLHRWDSKTVDFVLQAGKELYGQYKTSFIRIEDFKFELKKNTLFATVDLIFNTYIGDGLFDIFSGLKVLEQFLEMHVFNKEDCGFVIMPYYACAVFFKKNLFYLFEPFNCNSDGNVMENEDPGNACLMRFKDLDSLTTKLVNNLSKRVQENDKSELEFRMLTLAKPVFVTTPLPVKLSEAETEKILKETQSLELKRPSNFVDLPDGSQLVRATKKVADFGAEVEYIAPFMCAMSSAVGEKYALRTWSTDVLDFILTAGHQLYKKAKFKFEQLARLDIPKVSLGHTDYAIEVEYVFDAPMKVSVMKSALKKLLLNEREWAIIITEMYACAAFQRNGLFYLFDPFACNELGLDDGPNGHACLARFRNMHDLCIRIFFNKNKREVVEKVEYTRFILSRCKASRVYPDRDKTLARLEREIADEMMAQQKGEDDIEEYNGEEEGEDEIKKDKKPSDEEEGEPQNIIGYTSKGYYQVIEGTKSLASPGLNQVELMEDHFVCIAACLMVINKPIIAWDTKTVNRVFDIGNNVYVHADNLDVARKRTIRNILVGKHFFDIIITIIKIDDYKKSKNLEISLNYVTRKRKFCIVQLEEGTYVIYLDENNDGPVHLFQCYGANLKGPDDKEEAVKAGWIYFKNMRKMREYLKTKTGINKYTFYTFQVINVSKAPRSLIISQQIQEYIRLKAVKEEKLGKPFHERESWMCLHTNPWARISEETASGEARGKAETKWFNWDVEYANDLYSLTGSLHQSARLFKVQNRGKQTLANVVTAIGMTGIYDLREWNSSVVDNILRYGDAYFSECIKDIADKNYELSMDDLIEACSIYPFNFKIHYQPVVEGTMFLDHPRKFNLYKALRYFFEAFYYRAGVICAIRNKVRRIVAFAKRRENEYYMFDSQAFGPPMFWERKGSAYILRCTTLARLVHILVLTLRGGDFFIYEVIADNFKAIEDDGDK</sequence>
<evidence type="ECO:0000256" key="1">
    <source>
        <dbReference type="SAM" id="MobiDB-lite"/>
    </source>
</evidence>
<dbReference type="RefSeq" id="XP_017785360.1">
    <property type="nucleotide sequence ID" value="XM_017929871.1"/>
</dbReference>
<organism evidence="2 3">
    <name type="scientific">Nicrophorus vespilloides</name>
    <name type="common">Boreal carrion beetle</name>
    <dbReference type="NCBI Taxonomy" id="110193"/>
    <lineage>
        <taxon>Eukaryota</taxon>
        <taxon>Metazoa</taxon>
        <taxon>Ecdysozoa</taxon>
        <taxon>Arthropoda</taxon>
        <taxon>Hexapoda</taxon>
        <taxon>Insecta</taxon>
        <taxon>Pterygota</taxon>
        <taxon>Neoptera</taxon>
        <taxon>Endopterygota</taxon>
        <taxon>Coleoptera</taxon>
        <taxon>Polyphaga</taxon>
        <taxon>Staphyliniformia</taxon>
        <taxon>Silphidae</taxon>
        <taxon>Nicrophorinae</taxon>
        <taxon>Nicrophorus</taxon>
    </lineage>
</organism>
<dbReference type="Gene3D" id="3.90.70.120">
    <property type="match status" value="5"/>
</dbReference>
<reference evidence="3" key="1">
    <citation type="submission" date="2025-08" db="UniProtKB">
        <authorList>
            <consortium name="RefSeq"/>
        </authorList>
    </citation>
    <scope>IDENTIFICATION</scope>
    <source>
        <tissue evidence="3">Whole Larva</tissue>
    </source>
</reference>